<dbReference type="PANTHER" id="PTHR11257">
    <property type="entry name" value="CHEMOSENSORY PROTEIN-RELATED"/>
    <property type="match status" value="1"/>
</dbReference>
<accession>A0A8R2G9S1</accession>
<name>A0A8R2G9S1_BOMMO</name>
<protein>
    <submittedName>
        <fullName evidence="1">Uncharacterized protein</fullName>
    </submittedName>
</protein>
<dbReference type="Gene3D" id="1.10.2080.10">
    <property type="entry name" value="Insect odorant-binding protein A10/Ejaculatory bulb-specific protein 3"/>
    <property type="match status" value="1"/>
</dbReference>
<evidence type="ECO:0000313" key="2">
    <source>
        <dbReference type="Proteomes" id="UP000005204"/>
    </source>
</evidence>
<dbReference type="InterPro" id="IPR036682">
    <property type="entry name" value="OS_D_A10/PebIII_sf"/>
</dbReference>
<reference evidence="1" key="2">
    <citation type="submission" date="2022-06" db="UniProtKB">
        <authorList>
            <consortium name="EnsemblMetazoa"/>
        </authorList>
    </citation>
    <scope>IDENTIFICATION</scope>
    <source>
        <strain evidence="1">p50T (Dazao)</strain>
    </source>
</reference>
<reference evidence="2" key="1">
    <citation type="journal article" date="2008" name="Insect Biochem. Mol. Biol.">
        <title>The genome of a lepidopteran model insect, the silkworm Bombyx mori.</title>
        <authorList>
            <consortium name="International Silkworm Genome Consortium"/>
        </authorList>
    </citation>
    <scope>NUCLEOTIDE SEQUENCE [LARGE SCALE GENOMIC DNA]</scope>
    <source>
        <strain evidence="2">p50T</strain>
    </source>
</reference>
<dbReference type="OrthoDB" id="6344725at2759"/>
<dbReference type="Pfam" id="PF03392">
    <property type="entry name" value="OS-D"/>
    <property type="match status" value="1"/>
</dbReference>
<dbReference type="EnsemblMetazoa" id="XM_012693950.3">
    <property type="protein sequence ID" value="XP_012549404.1"/>
    <property type="gene ID" value="GeneID_778484"/>
</dbReference>
<dbReference type="InterPro" id="IPR005055">
    <property type="entry name" value="A10/PebIII"/>
</dbReference>
<organism evidence="1 2">
    <name type="scientific">Bombyx mori</name>
    <name type="common">Silk moth</name>
    <dbReference type="NCBI Taxonomy" id="7091"/>
    <lineage>
        <taxon>Eukaryota</taxon>
        <taxon>Metazoa</taxon>
        <taxon>Ecdysozoa</taxon>
        <taxon>Arthropoda</taxon>
        <taxon>Hexapoda</taxon>
        <taxon>Insecta</taxon>
        <taxon>Pterygota</taxon>
        <taxon>Neoptera</taxon>
        <taxon>Endopterygota</taxon>
        <taxon>Lepidoptera</taxon>
        <taxon>Glossata</taxon>
        <taxon>Ditrysia</taxon>
        <taxon>Bombycoidea</taxon>
        <taxon>Bombycidae</taxon>
        <taxon>Bombycinae</taxon>
        <taxon>Bombyx</taxon>
    </lineage>
</organism>
<keyword evidence="2" id="KW-1185">Reference proteome</keyword>
<dbReference type="Proteomes" id="UP000005204">
    <property type="component" value="Unassembled WGS sequence"/>
</dbReference>
<dbReference type="SUPFAM" id="SSF100910">
    <property type="entry name" value="Chemosensory protein Csp2"/>
    <property type="match status" value="1"/>
</dbReference>
<sequence length="130" mass="15127">MEYGVQEVKMKLTSFLLVGMAMVSAEFYSSRYDDFDVKPLVENDRILQSYTNCFLDKGPCTPDAKEFKKVIPEALETTCGKCSPKQKQLIKTVIKAVIERHPEAWEELVNKYDKDRKFRPSFDKFINEDD</sequence>
<dbReference type="PANTHER" id="PTHR11257:SF13">
    <property type="entry name" value="GEO07322P1"/>
    <property type="match status" value="1"/>
</dbReference>
<evidence type="ECO:0000313" key="1">
    <source>
        <dbReference type="EnsemblMetazoa" id="XP_012549404.1"/>
    </source>
</evidence>
<gene>
    <name evidence="1" type="primary">778484</name>
</gene>
<dbReference type="AlphaFoldDB" id="A0A8R2G9S1"/>
<proteinExistence type="predicted"/>